<comment type="similarity">
    <text evidence="2">Belongs to the major facilitator superfamily. Monocarboxylate porter (TC 2.A.1.13) family.</text>
</comment>
<dbReference type="Gene3D" id="1.20.1250.20">
    <property type="entry name" value="MFS general substrate transporter like domains"/>
    <property type="match status" value="1"/>
</dbReference>
<organism evidence="5 6">
    <name type="scientific">Aspergillus nanangensis</name>
    <dbReference type="NCBI Taxonomy" id="2582783"/>
    <lineage>
        <taxon>Eukaryota</taxon>
        <taxon>Fungi</taxon>
        <taxon>Dikarya</taxon>
        <taxon>Ascomycota</taxon>
        <taxon>Pezizomycotina</taxon>
        <taxon>Eurotiomycetes</taxon>
        <taxon>Eurotiomycetidae</taxon>
        <taxon>Eurotiales</taxon>
        <taxon>Aspergillaceae</taxon>
        <taxon>Aspergillus</taxon>
        <taxon>Aspergillus subgen. Circumdati</taxon>
    </lineage>
</organism>
<feature type="transmembrane region" description="Helical" evidence="3">
    <location>
        <begin position="298"/>
        <end position="319"/>
    </location>
</feature>
<evidence type="ECO:0000313" key="5">
    <source>
        <dbReference type="EMBL" id="KAF9889297.1"/>
    </source>
</evidence>
<evidence type="ECO:0000256" key="2">
    <source>
        <dbReference type="ARBA" id="ARBA00006727"/>
    </source>
</evidence>
<reference evidence="5" key="1">
    <citation type="journal article" date="2019" name="Beilstein J. Org. Chem.">
        <title>Nanangenines: drimane sesquiterpenoids as the dominant metabolite cohort of a novel Australian fungus, Aspergillus nanangensis.</title>
        <authorList>
            <person name="Lacey H.J."/>
            <person name="Gilchrist C.L.M."/>
            <person name="Crombie A."/>
            <person name="Kalaitzis J.A."/>
            <person name="Vuong D."/>
            <person name="Rutledge P.J."/>
            <person name="Turner P."/>
            <person name="Pitt J.I."/>
            <person name="Lacey E."/>
            <person name="Chooi Y.H."/>
            <person name="Piggott A.M."/>
        </authorList>
    </citation>
    <scope>NUCLEOTIDE SEQUENCE</scope>
    <source>
        <strain evidence="5">MST-FP2251</strain>
    </source>
</reference>
<dbReference type="Proteomes" id="UP001194746">
    <property type="component" value="Unassembled WGS sequence"/>
</dbReference>
<proteinExistence type="inferred from homology"/>
<keyword evidence="3" id="KW-0472">Membrane</keyword>
<reference evidence="5" key="2">
    <citation type="submission" date="2020-02" db="EMBL/GenBank/DDBJ databases">
        <authorList>
            <person name="Gilchrist C.L.M."/>
            <person name="Chooi Y.-H."/>
        </authorList>
    </citation>
    <scope>NUCLEOTIDE SEQUENCE</scope>
    <source>
        <strain evidence="5">MST-FP2251</strain>
    </source>
</reference>
<dbReference type="Pfam" id="PF07690">
    <property type="entry name" value="MFS_1"/>
    <property type="match status" value="1"/>
</dbReference>
<feature type="transmembrane region" description="Helical" evidence="3">
    <location>
        <begin position="70"/>
        <end position="91"/>
    </location>
</feature>
<dbReference type="InterPro" id="IPR011701">
    <property type="entry name" value="MFS"/>
</dbReference>
<keyword evidence="3" id="KW-1133">Transmembrane helix</keyword>
<comment type="subcellular location">
    <subcellularLocation>
        <location evidence="1">Membrane</location>
        <topology evidence="1">Multi-pass membrane protein</topology>
    </subcellularLocation>
</comment>
<dbReference type="SUPFAM" id="SSF103473">
    <property type="entry name" value="MFS general substrate transporter"/>
    <property type="match status" value="1"/>
</dbReference>
<evidence type="ECO:0000256" key="3">
    <source>
        <dbReference type="SAM" id="Phobius"/>
    </source>
</evidence>
<dbReference type="InterPro" id="IPR050327">
    <property type="entry name" value="Proton-linked_MCT"/>
</dbReference>
<dbReference type="PANTHER" id="PTHR11360:SF234">
    <property type="entry name" value="MFS-TYPE TRANSPORTER DBAD-RELATED"/>
    <property type="match status" value="1"/>
</dbReference>
<evidence type="ECO:0000313" key="6">
    <source>
        <dbReference type="Proteomes" id="UP001194746"/>
    </source>
</evidence>
<evidence type="ECO:0000256" key="1">
    <source>
        <dbReference type="ARBA" id="ARBA00004141"/>
    </source>
</evidence>
<feature type="transmembrane region" description="Helical" evidence="3">
    <location>
        <begin position="325"/>
        <end position="347"/>
    </location>
</feature>
<gene>
    <name evidence="5" type="ORF">FE257_007406</name>
</gene>
<accession>A0AAD4CN12</accession>
<feature type="domain" description="Major facilitator superfamily (MFS) profile" evidence="4">
    <location>
        <begin position="1"/>
        <end position="356"/>
    </location>
</feature>
<keyword evidence="6" id="KW-1185">Reference proteome</keyword>
<dbReference type="PROSITE" id="PS50850">
    <property type="entry name" value="MFS"/>
    <property type="match status" value="1"/>
</dbReference>
<keyword evidence="3" id="KW-0812">Transmembrane</keyword>
<feature type="transmembrane region" description="Helical" evidence="3">
    <location>
        <begin position="261"/>
        <end position="286"/>
    </location>
</feature>
<protein>
    <recommendedName>
        <fullName evidence="4">Major facilitator superfamily (MFS) profile domain-containing protein</fullName>
    </recommendedName>
</protein>
<feature type="transmembrane region" description="Helical" evidence="3">
    <location>
        <begin position="237"/>
        <end position="255"/>
    </location>
</feature>
<dbReference type="GO" id="GO:0022857">
    <property type="term" value="F:transmembrane transporter activity"/>
    <property type="evidence" value="ECO:0007669"/>
    <property type="project" value="InterPro"/>
</dbReference>
<dbReference type="InterPro" id="IPR020846">
    <property type="entry name" value="MFS_dom"/>
</dbReference>
<feature type="transmembrane region" description="Helical" evidence="3">
    <location>
        <begin position="128"/>
        <end position="148"/>
    </location>
</feature>
<feature type="transmembrane region" description="Helical" evidence="3">
    <location>
        <begin position="39"/>
        <end position="64"/>
    </location>
</feature>
<dbReference type="GO" id="GO:0016020">
    <property type="term" value="C:membrane"/>
    <property type="evidence" value="ECO:0007669"/>
    <property type="project" value="UniProtKB-SubCell"/>
</dbReference>
<dbReference type="PANTHER" id="PTHR11360">
    <property type="entry name" value="MONOCARBOXYLATE TRANSPORTER"/>
    <property type="match status" value="1"/>
</dbReference>
<feature type="transmembrane region" description="Helical" evidence="3">
    <location>
        <begin position="206"/>
        <end position="225"/>
    </location>
</feature>
<comment type="caution">
    <text evidence="5">The sequence shown here is derived from an EMBL/GenBank/DDBJ whole genome shotgun (WGS) entry which is preliminary data.</text>
</comment>
<feature type="transmembrane region" description="Helical" evidence="3">
    <location>
        <begin position="98"/>
        <end position="116"/>
    </location>
</feature>
<dbReference type="EMBL" id="VCAU01000037">
    <property type="protein sequence ID" value="KAF9889297.1"/>
    <property type="molecule type" value="Genomic_DNA"/>
</dbReference>
<dbReference type="AlphaFoldDB" id="A0AAD4CN12"/>
<evidence type="ECO:0000259" key="4">
    <source>
        <dbReference type="PROSITE" id="PS50850"/>
    </source>
</evidence>
<feature type="transmembrane region" description="Helical" evidence="3">
    <location>
        <begin position="12"/>
        <end position="32"/>
    </location>
</feature>
<dbReference type="InterPro" id="IPR036259">
    <property type="entry name" value="MFS_trans_sf"/>
</dbReference>
<sequence>MLQDVSDSDISWIGSVQASLMLLIGVASGPLFDAGFFRTLLATGGFLLVFGMFMTSICTEYWQVMLAQGVAVGLGGGCLATPSIAIVSTYFSTRKSIAIGMVAAGSGVGGVVYPIAFAQLQPRIGFGWATRVIAFIILVTMLVSAAVMRVRLLPAKRRRLLDPRAFLEIPFTMIVIGFFFGAMGVYIPFFYIGSYSTDKTTMSDNLAFYMLVVMNTGSVFGRLIPNFVADRTGPLNVMLPFSLFTTVVAFSWVAVNNTAGIIVFAIFYGFLSGTYVSLPGATIVSLSPDLHVIGARIGMCFFVGGLGLLVGTPVAGAILQSYGWLGTQLFCGACLAASTVAILGCRLSRSLELTEKLWGHIKV</sequence>
<name>A0AAD4CN12_ASPNN</name>
<feature type="transmembrane region" description="Helical" evidence="3">
    <location>
        <begin position="169"/>
        <end position="194"/>
    </location>
</feature>